<feature type="compositionally biased region" description="Low complexity" evidence="1">
    <location>
        <begin position="77"/>
        <end position="93"/>
    </location>
</feature>
<keyword evidence="2" id="KW-1133">Transmembrane helix</keyword>
<keyword evidence="2" id="KW-0812">Transmembrane</keyword>
<sequence length="588" mass="61967">MARTCKHLSRGPPPSLLYIKYKAGKSVIPACGEDTPMRIARWHTNELLVPGHCRPGCWLAILSVVFVDVNGAFNQNSTASTSARSTPSAGASTIPTQAPPLSTVITLPKHSANGKVKQFAPVENDDTKPPLANPLVLSSPAPKPSLALAKPSPAQSLSPLPAPQISTNAPLNTIAIANPPLQTSLSPESNEAMPLIDPPTTTSLPYTMFAAAATATTTTFSLGNADKAPIIDQIPTSPDNGIPESIHVVIFGALGALVVAIAALSLFVWRRTHKSLNPINLNAIDLKAELKPPKRDKSRFDKFRLRSLQLGGRGKGRSLVANIRDLPRLAPLPAPVPLTMGPSANTSLGPVPPSSLEDQGDLPPDDGILRFSNMSGYSLDATPAPSAPSLARTRYNPQQTYAAYALDARQGALEPSPSPLDPMLEHPSAAAAAFDSSRVSQSGSEALSDLYKSSASSKMSQLSAYWRAHENKGTALERLTRVDRFERSSQVSSNSSLGKYDTGTVVHTNSASRHNSSNNTLSIASSAQSQARLVRTNGLVRNNVIASSSGRNKLSVYTDKTASTILSEGASDAGTEASGMSLSRYLSS</sequence>
<evidence type="ECO:0000313" key="4">
    <source>
        <dbReference type="Proteomes" id="UP000317494"/>
    </source>
</evidence>
<protein>
    <submittedName>
        <fullName evidence="3">Uncharacterized protein</fullName>
    </submittedName>
</protein>
<keyword evidence="4" id="KW-1185">Reference proteome</keyword>
<reference evidence="3 4" key="1">
    <citation type="journal article" date="2019" name="Sci. Rep.">
        <title>Comparative genomics of chytrid fungi reveal insights into the obligate biotrophic and pathogenic lifestyle of Synchytrium endobioticum.</title>
        <authorList>
            <person name="van de Vossenberg B.T.L.H."/>
            <person name="Warris S."/>
            <person name="Nguyen H.D.T."/>
            <person name="van Gent-Pelzer M.P.E."/>
            <person name="Joly D.L."/>
            <person name="van de Geest H.C."/>
            <person name="Bonants P.J.M."/>
            <person name="Smith D.S."/>
            <person name="Levesque C.A."/>
            <person name="van der Lee T.A.J."/>
        </authorList>
    </citation>
    <scope>NUCLEOTIDE SEQUENCE [LARGE SCALE GENOMIC DNA]</scope>
    <source>
        <strain evidence="3 4">MB42</strain>
    </source>
</reference>
<accession>A0A507CBM4</accession>
<dbReference type="EMBL" id="QEAN01000440">
    <property type="protein sequence ID" value="TPX36881.1"/>
    <property type="molecule type" value="Genomic_DNA"/>
</dbReference>
<name>A0A507CBM4_9FUNG</name>
<feature type="compositionally biased region" description="Low complexity" evidence="1">
    <location>
        <begin position="134"/>
        <end position="159"/>
    </location>
</feature>
<gene>
    <name evidence="3" type="ORF">SeMB42_g06988</name>
</gene>
<comment type="caution">
    <text evidence="3">The sequence shown here is derived from an EMBL/GenBank/DDBJ whole genome shotgun (WGS) entry which is preliminary data.</text>
</comment>
<feature type="region of interest" description="Disordered" evidence="1">
    <location>
        <begin position="120"/>
        <end position="164"/>
    </location>
</feature>
<proteinExistence type="predicted"/>
<evidence type="ECO:0000256" key="2">
    <source>
        <dbReference type="SAM" id="Phobius"/>
    </source>
</evidence>
<feature type="region of interest" description="Disordered" evidence="1">
    <location>
        <begin position="338"/>
        <end position="361"/>
    </location>
</feature>
<feature type="region of interest" description="Disordered" evidence="1">
    <location>
        <begin position="76"/>
        <end position="99"/>
    </location>
</feature>
<evidence type="ECO:0000313" key="3">
    <source>
        <dbReference type="EMBL" id="TPX36881.1"/>
    </source>
</evidence>
<evidence type="ECO:0000256" key="1">
    <source>
        <dbReference type="SAM" id="MobiDB-lite"/>
    </source>
</evidence>
<organism evidence="3 4">
    <name type="scientific">Synchytrium endobioticum</name>
    <dbReference type="NCBI Taxonomy" id="286115"/>
    <lineage>
        <taxon>Eukaryota</taxon>
        <taxon>Fungi</taxon>
        <taxon>Fungi incertae sedis</taxon>
        <taxon>Chytridiomycota</taxon>
        <taxon>Chytridiomycota incertae sedis</taxon>
        <taxon>Chytridiomycetes</taxon>
        <taxon>Synchytriales</taxon>
        <taxon>Synchytriaceae</taxon>
        <taxon>Synchytrium</taxon>
    </lineage>
</organism>
<dbReference type="Proteomes" id="UP000317494">
    <property type="component" value="Unassembled WGS sequence"/>
</dbReference>
<keyword evidence="2" id="KW-0472">Membrane</keyword>
<feature type="transmembrane region" description="Helical" evidence="2">
    <location>
        <begin position="246"/>
        <end position="269"/>
    </location>
</feature>
<dbReference type="AlphaFoldDB" id="A0A507CBM4"/>
<dbReference type="VEuPathDB" id="FungiDB:SeMB42_g06988"/>